<gene>
    <name evidence="2" type="ORF">RM780_09790</name>
</gene>
<feature type="region of interest" description="Disordered" evidence="1">
    <location>
        <begin position="1"/>
        <end position="35"/>
    </location>
</feature>
<dbReference type="RefSeq" id="WP_311630195.1">
    <property type="nucleotide sequence ID" value="NZ_JAVREN010000010.1"/>
</dbReference>
<feature type="region of interest" description="Disordered" evidence="1">
    <location>
        <begin position="176"/>
        <end position="218"/>
    </location>
</feature>
<sequence>MTSHHPVPESGILTPERFAGPLYDLPEERPSPEPKDYTVAVADSARHDGEAPYVYVLRAPTAKQAWALALAWHLVTCDELDAYVVASLSYEGTPGEHPGYTWNDLRPQQDRDRQRRELLDRARKLERQFENGSARYRGPDGEVTDENTSRFDELRSALGEEALDLVHALAGFAEDAGGHASHDQPHSTCTRRPEPPGRHTGAATPAPRHAPASLTGRPAMGDKIVSWKTVGELDIAGHRIEIVRLTWRYAAGVSYDIIDAATGDVLTEDASFDSYPTEDQVRSLLDQRPGRAGNGAPPGPRRGGPGAHPKCELCGGRTYPGVSLGDGFACFVCTPQSYTDVRAALDAAGFATRLRSQDRFTVVYEVSQPGSPVVLTVRNDGPLGDNASAWWDVHDAHGERHFACPYISEATVATLHRLLDDPGT</sequence>
<evidence type="ECO:0000256" key="1">
    <source>
        <dbReference type="SAM" id="MobiDB-lite"/>
    </source>
</evidence>
<name>A0ABU2L7R3_9ACTN</name>
<evidence type="ECO:0000313" key="3">
    <source>
        <dbReference type="Proteomes" id="UP001183388"/>
    </source>
</evidence>
<reference evidence="3" key="1">
    <citation type="submission" date="2023-07" db="EMBL/GenBank/DDBJ databases">
        <title>30 novel species of actinomycetes from the DSMZ collection.</title>
        <authorList>
            <person name="Nouioui I."/>
        </authorList>
    </citation>
    <scope>NUCLEOTIDE SEQUENCE [LARGE SCALE GENOMIC DNA]</scope>
    <source>
        <strain evidence="3">DSM 44917</strain>
    </source>
</reference>
<organism evidence="2 3">
    <name type="scientific">Streptomyces boetiae</name>
    <dbReference type="NCBI Taxonomy" id="3075541"/>
    <lineage>
        <taxon>Bacteria</taxon>
        <taxon>Bacillati</taxon>
        <taxon>Actinomycetota</taxon>
        <taxon>Actinomycetes</taxon>
        <taxon>Kitasatosporales</taxon>
        <taxon>Streptomycetaceae</taxon>
        <taxon>Streptomyces</taxon>
    </lineage>
</organism>
<feature type="compositionally biased region" description="Basic and acidic residues" evidence="1">
    <location>
        <begin position="176"/>
        <end position="197"/>
    </location>
</feature>
<proteinExistence type="predicted"/>
<keyword evidence="3" id="KW-1185">Reference proteome</keyword>
<evidence type="ECO:0000313" key="2">
    <source>
        <dbReference type="EMBL" id="MDT0307253.1"/>
    </source>
</evidence>
<accession>A0ABU2L7R3</accession>
<feature type="region of interest" description="Disordered" evidence="1">
    <location>
        <begin position="285"/>
        <end position="306"/>
    </location>
</feature>
<dbReference type="Proteomes" id="UP001183388">
    <property type="component" value="Unassembled WGS sequence"/>
</dbReference>
<comment type="caution">
    <text evidence="2">The sequence shown here is derived from an EMBL/GenBank/DDBJ whole genome shotgun (WGS) entry which is preliminary data.</text>
</comment>
<protein>
    <submittedName>
        <fullName evidence="2">Uncharacterized protein</fullName>
    </submittedName>
</protein>
<feature type="region of interest" description="Disordered" evidence="1">
    <location>
        <begin position="95"/>
        <end position="114"/>
    </location>
</feature>
<feature type="region of interest" description="Disordered" evidence="1">
    <location>
        <begin position="129"/>
        <end position="148"/>
    </location>
</feature>
<feature type="compositionally biased region" description="Basic and acidic residues" evidence="1">
    <location>
        <begin position="26"/>
        <end position="35"/>
    </location>
</feature>
<dbReference type="EMBL" id="JAVREN010000010">
    <property type="protein sequence ID" value="MDT0307253.1"/>
    <property type="molecule type" value="Genomic_DNA"/>
</dbReference>